<sequence length="315" mass="34797">MKFTLAPLVSLLFGASYLVASAAAYSYLNVRLARYQIDDVLSERGFGLEARETVDVPFQPSLRAFLEEAVTAHRRSMSEDEEDLEARALVDVTAHIFEGPPGPTPQTSVTMQVNRHAVTVSFFKQAIERRHGIKLASYTASVPTRGYKICYGEQMLDECLGGRGGGVVVFSPIPFQRATPPPTNARTSPLHTFFAPYAPTLRLRALPPASAKYERLAAFEKWAPKNKAYRAAKRRLTGWQALCEVIRLKRVPETVGGARKVLALPVLSLVSEDWGWTGVVSSGLFADWMVYGQLVRRTHVTNLVDLCGVVSILMV</sequence>
<dbReference type="OrthoDB" id="6105938at2759"/>
<organism evidence="1 2">
    <name type="scientific">Ephemerocybe angulata</name>
    <dbReference type="NCBI Taxonomy" id="980116"/>
    <lineage>
        <taxon>Eukaryota</taxon>
        <taxon>Fungi</taxon>
        <taxon>Dikarya</taxon>
        <taxon>Basidiomycota</taxon>
        <taxon>Agaricomycotina</taxon>
        <taxon>Agaricomycetes</taxon>
        <taxon>Agaricomycetidae</taxon>
        <taxon>Agaricales</taxon>
        <taxon>Agaricineae</taxon>
        <taxon>Psathyrellaceae</taxon>
        <taxon>Ephemerocybe</taxon>
    </lineage>
</organism>
<evidence type="ECO:0000313" key="2">
    <source>
        <dbReference type="Proteomes" id="UP000521943"/>
    </source>
</evidence>
<name>A0A8H6M734_9AGAR</name>
<proteinExistence type="predicted"/>
<dbReference type="Proteomes" id="UP000521943">
    <property type="component" value="Unassembled WGS sequence"/>
</dbReference>
<protein>
    <submittedName>
        <fullName evidence="1">Uncharacterized protein</fullName>
    </submittedName>
</protein>
<dbReference type="EMBL" id="JACGCI010000038">
    <property type="protein sequence ID" value="KAF6753707.1"/>
    <property type="molecule type" value="Genomic_DNA"/>
</dbReference>
<accession>A0A8H6M734</accession>
<keyword evidence="2" id="KW-1185">Reference proteome</keyword>
<comment type="caution">
    <text evidence="1">The sequence shown here is derived from an EMBL/GenBank/DDBJ whole genome shotgun (WGS) entry which is preliminary data.</text>
</comment>
<gene>
    <name evidence="1" type="ORF">DFP72DRAFT_1128220</name>
</gene>
<evidence type="ECO:0000313" key="1">
    <source>
        <dbReference type="EMBL" id="KAF6753707.1"/>
    </source>
</evidence>
<dbReference type="AlphaFoldDB" id="A0A8H6M734"/>
<reference evidence="1 2" key="1">
    <citation type="submission" date="2020-07" db="EMBL/GenBank/DDBJ databases">
        <title>Comparative genomics of pyrophilous fungi reveals a link between fire events and developmental genes.</title>
        <authorList>
            <consortium name="DOE Joint Genome Institute"/>
            <person name="Steindorff A.S."/>
            <person name="Carver A."/>
            <person name="Calhoun S."/>
            <person name="Stillman K."/>
            <person name="Liu H."/>
            <person name="Lipzen A."/>
            <person name="Pangilinan J."/>
            <person name="Labutti K."/>
            <person name="Bruns T.D."/>
            <person name="Grigoriev I.V."/>
        </authorList>
    </citation>
    <scope>NUCLEOTIDE SEQUENCE [LARGE SCALE GENOMIC DNA]</scope>
    <source>
        <strain evidence="1 2">CBS 144469</strain>
    </source>
</reference>